<protein>
    <submittedName>
        <fullName evidence="5">Tetratricopeptide repeat protein</fullName>
    </submittedName>
</protein>
<keyword evidence="1" id="KW-0677">Repeat</keyword>
<dbReference type="eggNOG" id="COG0457">
    <property type="taxonomic scope" value="Bacteria"/>
</dbReference>
<feature type="transmembrane region" description="Helical" evidence="4">
    <location>
        <begin position="98"/>
        <end position="118"/>
    </location>
</feature>
<evidence type="ECO:0000256" key="3">
    <source>
        <dbReference type="PROSITE-ProRule" id="PRU00339"/>
    </source>
</evidence>
<evidence type="ECO:0000256" key="2">
    <source>
        <dbReference type="ARBA" id="ARBA00022803"/>
    </source>
</evidence>
<dbReference type="STRING" id="290397.Adeh_3075"/>
<dbReference type="InterPro" id="IPR019734">
    <property type="entry name" value="TPR_rpt"/>
</dbReference>
<organism evidence="5 6">
    <name type="scientific">Anaeromyxobacter dehalogenans (strain 2CP-C)</name>
    <dbReference type="NCBI Taxonomy" id="290397"/>
    <lineage>
        <taxon>Bacteria</taxon>
        <taxon>Pseudomonadati</taxon>
        <taxon>Myxococcota</taxon>
        <taxon>Myxococcia</taxon>
        <taxon>Myxococcales</taxon>
        <taxon>Cystobacterineae</taxon>
        <taxon>Anaeromyxobacteraceae</taxon>
        <taxon>Anaeromyxobacter</taxon>
    </lineage>
</organism>
<dbReference type="InterPro" id="IPR011990">
    <property type="entry name" value="TPR-like_helical_dom_sf"/>
</dbReference>
<evidence type="ECO:0000313" key="6">
    <source>
        <dbReference type="Proteomes" id="UP000001935"/>
    </source>
</evidence>
<dbReference type="PANTHER" id="PTHR44227">
    <property type="match status" value="1"/>
</dbReference>
<dbReference type="PANTHER" id="PTHR44227:SF3">
    <property type="entry name" value="PROTEIN O-MANNOSYL-TRANSFERASE TMTC4"/>
    <property type="match status" value="1"/>
</dbReference>
<feature type="repeat" description="TPR" evidence="3">
    <location>
        <begin position="450"/>
        <end position="483"/>
    </location>
</feature>
<keyword evidence="2 3" id="KW-0802">TPR repeat</keyword>
<feature type="transmembrane region" description="Helical" evidence="4">
    <location>
        <begin position="20"/>
        <end position="41"/>
    </location>
</feature>
<dbReference type="Proteomes" id="UP000001935">
    <property type="component" value="Chromosome"/>
</dbReference>
<dbReference type="Pfam" id="PF13414">
    <property type="entry name" value="TPR_11"/>
    <property type="match status" value="1"/>
</dbReference>
<proteinExistence type="predicted"/>
<dbReference type="EMBL" id="CP000251">
    <property type="protein sequence ID" value="ABC82844.1"/>
    <property type="molecule type" value="Genomic_DNA"/>
</dbReference>
<feature type="transmembrane region" description="Helical" evidence="4">
    <location>
        <begin position="379"/>
        <end position="399"/>
    </location>
</feature>
<evidence type="ECO:0000256" key="4">
    <source>
        <dbReference type="SAM" id="Phobius"/>
    </source>
</evidence>
<feature type="transmembrane region" description="Helical" evidence="4">
    <location>
        <begin position="130"/>
        <end position="148"/>
    </location>
</feature>
<reference evidence="5 6" key="1">
    <citation type="submission" date="2006-01" db="EMBL/GenBank/DDBJ databases">
        <title>Complete sequence of Anaeromyxobacter dehalogenans 2CP-C.</title>
        <authorList>
            <consortium name="US DOE Joint Genome Institute"/>
            <person name="Copeland A."/>
            <person name="Lucas S."/>
            <person name="Lapidus A."/>
            <person name="Barry K."/>
            <person name="Detter J.C."/>
            <person name="Glavina T."/>
            <person name="Hammon N."/>
            <person name="Israni S."/>
            <person name="Pitluck S."/>
            <person name="Brettin T."/>
            <person name="Bruce D."/>
            <person name="Han C."/>
            <person name="Tapia R."/>
            <person name="Gilna P."/>
            <person name="Kiss H."/>
            <person name="Schmutz J."/>
            <person name="Larimer F."/>
            <person name="Land M."/>
            <person name="Kyrpides N."/>
            <person name="Anderson I."/>
            <person name="Sanford R.A."/>
            <person name="Ritalahti K.M."/>
            <person name="Thomas H.S."/>
            <person name="Kirby J.R."/>
            <person name="Zhulin I.B."/>
            <person name="Loeffler F.E."/>
            <person name="Richardson P."/>
        </authorList>
    </citation>
    <scope>NUCLEOTIDE SEQUENCE [LARGE SCALE GENOMIC DNA]</scope>
    <source>
        <strain evidence="5 6">2CP-C</strain>
    </source>
</reference>
<dbReference type="SUPFAM" id="SSF48452">
    <property type="entry name" value="TPR-like"/>
    <property type="match status" value="1"/>
</dbReference>
<feature type="transmembrane region" description="Helical" evidence="4">
    <location>
        <begin position="319"/>
        <end position="338"/>
    </location>
</feature>
<dbReference type="KEGG" id="ade:Adeh_3075"/>
<keyword evidence="4" id="KW-0472">Membrane</keyword>
<sequence length="602" mass="62929">MSASERVGAGPGPGRHAPYLAALLALGALAWANALGCGFVFDDLPSIVHNPDIRRLAGYLPGGHGYLGRPNRWVGYLTFALNFRAGGLAPAGYHAVNVLIHLATACLVYALAILVLRTPRVSGSRIARSPRAFAFVAAALFACHPLQAQAVTYVVQRLTSLATLFYVGSAVLYLWARLAPAGARGRRVAAYAGAVASAALAARTKEIAVTLPAALALLEVAFLDGRPGRRALALAPFALVALSIPLTMIGVRTVAGAGVSDVLSAAASATRVQTTLGRLEYLATETTVVLEYVGLLLLPIGQNVDHVHPIHRSFLDGPVALSSAALLLAAALALYAVVRRRRGDATAALAGFGVLWFLLALTVESSVVPIVDVMNEHRVYLPSVGFFLAAAVAIGWVAARLAPARAGAASVVAGAVLATALAAGTHARNRVWESQLTLWADAARKSPASPRPLNNMGVALEQAGRRDEAEAAYLAAMRVDPGHAESCYNLGRLYLESGGGLDDAIALFRRAIALRPDYPEAYANLGAALVRAQRYAEAAQVLDEAGAKLGGSAEAAFNLGVARVMLGDVDGARRQIEALRAASPEMALRLETFARPLLDRGR</sequence>
<dbReference type="Gene3D" id="1.25.40.10">
    <property type="entry name" value="Tetratricopeptide repeat domain"/>
    <property type="match status" value="2"/>
</dbReference>
<keyword evidence="4" id="KW-0812">Transmembrane</keyword>
<keyword evidence="4" id="KW-1133">Transmembrane helix</keyword>
<evidence type="ECO:0000256" key="1">
    <source>
        <dbReference type="ARBA" id="ARBA00022737"/>
    </source>
</evidence>
<feature type="transmembrane region" description="Helical" evidence="4">
    <location>
        <begin position="406"/>
        <end position="427"/>
    </location>
</feature>
<feature type="transmembrane region" description="Helical" evidence="4">
    <location>
        <begin position="154"/>
        <end position="176"/>
    </location>
</feature>
<dbReference type="InterPro" id="IPR052346">
    <property type="entry name" value="O-mannosyl-transferase_TMTC"/>
</dbReference>
<dbReference type="AlphaFoldDB" id="Q2IE37"/>
<dbReference type="HOGENOM" id="CLU_011615_5_1_7"/>
<name>Q2IE37_ANADE</name>
<evidence type="ECO:0000313" key="5">
    <source>
        <dbReference type="EMBL" id="ABC82844.1"/>
    </source>
</evidence>
<feature type="transmembrane region" description="Helical" evidence="4">
    <location>
        <begin position="345"/>
        <end position="367"/>
    </location>
</feature>
<dbReference type="Pfam" id="PF13181">
    <property type="entry name" value="TPR_8"/>
    <property type="match status" value="1"/>
</dbReference>
<accession>Q2IE37</accession>
<feature type="transmembrane region" description="Helical" evidence="4">
    <location>
        <begin position="231"/>
        <end position="251"/>
    </location>
</feature>
<dbReference type="SMART" id="SM00028">
    <property type="entry name" value="TPR"/>
    <property type="match status" value="4"/>
</dbReference>
<gene>
    <name evidence="5" type="ordered locus">Adeh_3075</name>
</gene>
<dbReference type="PROSITE" id="PS50005">
    <property type="entry name" value="TPR"/>
    <property type="match status" value="1"/>
</dbReference>
<dbReference type="OrthoDB" id="9778850at2"/>
<dbReference type="RefSeq" id="WP_011422126.1">
    <property type="nucleotide sequence ID" value="NC_007760.1"/>
</dbReference>